<keyword evidence="1" id="KW-0472">Membrane</keyword>
<accession>A0A0G1RI25</accession>
<feature type="transmembrane region" description="Helical" evidence="1">
    <location>
        <begin position="20"/>
        <end position="43"/>
    </location>
</feature>
<gene>
    <name evidence="2" type="ORF">UX79_C0027G0003</name>
</gene>
<evidence type="ECO:0000313" key="2">
    <source>
        <dbReference type="EMBL" id="KKU56801.1"/>
    </source>
</evidence>
<protein>
    <recommendedName>
        <fullName evidence="4">POTRA domain-containing protein</fullName>
    </recommendedName>
</protein>
<keyword evidence="1" id="KW-1133">Transmembrane helix</keyword>
<keyword evidence="1" id="KW-0812">Transmembrane</keyword>
<organism evidence="2 3">
    <name type="scientific">candidate division WWE3 bacterium GW2011_GWB1_47_11</name>
    <dbReference type="NCBI Taxonomy" id="1619117"/>
    <lineage>
        <taxon>Bacteria</taxon>
        <taxon>Katanobacteria</taxon>
    </lineage>
</organism>
<dbReference type="EMBL" id="LCNN01000027">
    <property type="protein sequence ID" value="KKU56801.1"/>
    <property type="molecule type" value="Genomic_DNA"/>
</dbReference>
<name>A0A0G1RI25_UNCKA</name>
<comment type="caution">
    <text evidence="2">The sequence shown here is derived from an EMBL/GenBank/DDBJ whole genome shotgun (WGS) entry which is preliminary data.</text>
</comment>
<reference evidence="2 3" key="1">
    <citation type="journal article" date="2015" name="Nature">
        <title>rRNA introns, odd ribosomes, and small enigmatic genomes across a large radiation of phyla.</title>
        <authorList>
            <person name="Brown C.T."/>
            <person name="Hug L.A."/>
            <person name="Thomas B.C."/>
            <person name="Sharon I."/>
            <person name="Castelle C.J."/>
            <person name="Singh A."/>
            <person name="Wilkins M.J."/>
            <person name="Williams K.H."/>
            <person name="Banfield J.F."/>
        </authorList>
    </citation>
    <scope>NUCLEOTIDE SEQUENCE [LARGE SCALE GENOMIC DNA]</scope>
</reference>
<evidence type="ECO:0008006" key="4">
    <source>
        <dbReference type="Google" id="ProtNLM"/>
    </source>
</evidence>
<proteinExistence type="predicted"/>
<dbReference type="Proteomes" id="UP000034684">
    <property type="component" value="Unassembled WGS sequence"/>
</dbReference>
<evidence type="ECO:0000313" key="3">
    <source>
        <dbReference type="Proteomes" id="UP000034684"/>
    </source>
</evidence>
<dbReference type="AlphaFoldDB" id="A0A0G1RI25"/>
<evidence type="ECO:0000256" key="1">
    <source>
        <dbReference type="SAM" id="Phobius"/>
    </source>
</evidence>
<sequence>MARIDLPESRLRLRKRRRRLRLTAAAIVFLLLVLSGLVGLTYWPALRIADVAVSGTSTLSSSTLEAFVRERLAGDYWYILPKSNIFLYPKAHIEKDILSAYPVLASADVHAADFHTVAVGVIERQPRALWCSDTCYFMDENGVVYGEAPIFSEPVYTVYVGSTTPSTSSGQASGAPPWHYLTPTKFQALLALVDAVIQKLSGEVLADVSINADNDVGMRFAGGFVLKFALHEERGDTFERLTLALTAEPFVSHKLVEFEYLDLRFGDKLYYKLRD</sequence>